<evidence type="ECO:0000259" key="1">
    <source>
        <dbReference type="Pfam" id="PF26621"/>
    </source>
</evidence>
<dbReference type="EMBL" id="JAFREP010000026">
    <property type="protein sequence ID" value="MBO1321645.1"/>
    <property type="molecule type" value="Genomic_DNA"/>
</dbReference>
<proteinExistence type="predicted"/>
<dbReference type="RefSeq" id="WP_207861618.1">
    <property type="nucleotide sequence ID" value="NZ_JAFREP010000026.1"/>
</dbReference>
<evidence type="ECO:0000313" key="2">
    <source>
        <dbReference type="EMBL" id="MBO1321645.1"/>
    </source>
</evidence>
<sequence>MSNEEKQIEFEKVVEDPKYFYLKDFQSKRLRSTYDDFASQPEYASACFFFFYRIYSVEDTEDRDRQFRKIHGTVKNFLGGEVVNSMSRLIELQDLTIQLDMKLLAVLAEMEAPVSFDVDTYERAYKMSDNYVAREKQIELLDFTIRLIHSISHRFGIGMILKGLRAACLVLGHTAMVDFLMDGYRAFADLRAIDPLAEAMVAREQRRLDRIWAIPLTS</sequence>
<organism evidence="2 3">
    <name type="scientific">Acanthopleuribacter pedis</name>
    <dbReference type="NCBI Taxonomy" id="442870"/>
    <lineage>
        <taxon>Bacteria</taxon>
        <taxon>Pseudomonadati</taxon>
        <taxon>Acidobacteriota</taxon>
        <taxon>Holophagae</taxon>
        <taxon>Acanthopleuribacterales</taxon>
        <taxon>Acanthopleuribacteraceae</taxon>
        <taxon>Acanthopleuribacter</taxon>
    </lineage>
</organism>
<gene>
    <name evidence="2" type="ORF">J3U88_24415</name>
</gene>
<accession>A0A8J7QG32</accession>
<keyword evidence="3" id="KW-1185">Reference proteome</keyword>
<dbReference type="InterPro" id="IPR058063">
    <property type="entry name" value="FFLEE_fam"/>
</dbReference>
<name>A0A8J7QG32_9BACT</name>
<dbReference type="AlphaFoldDB" id="A0A8J7QG32"/>
<comment type="caution">
    <text evidence="2">The sequence shown here is derived from an EMBL/GenBank/DDBJ whole genome shotgun (WGS) entry which is preliminary data.</text>
</comment>
<protein>
    <recommendedName>
        <fullName evidence="1">DUF8198 domain-containing protein</fullName>
    </recommendedName>
</protein>
<dbReference type="InterPro" id="IPR058511">
    <property type="entry name" value="DUF8198"/>
</dbReference>
<dbReference type="NCBIfam" id="NF047641">
    <property type="entry name" value="FFLEE_fam"/>
    <property type="match status" value="1"/>
</dbReference>
<reference evidence="2" key="1">
    <citation type="submission" date="2021-03" db="EMBL/GenBank/DDBJ databases">
        <authorList>
            <person name="Wang G."/>
        </authorList>
    </citation>
    <scope>NUCLEOTIDE SEQUENCE</scope>
    <source>
        <strain evidence="2">KCTC 12899</strain>
    </source>
</reference>
<dbReference type="Pfam" id="PF26621">
    <property type="entry name" value="DUF8198"/>
    <property type="match status" value="1"/>
</dbReference>
<dbReference type="Proteomes" id="UP000664417">
    <property type="component" value="Unassembled WGS sequence"/>
</dbReference>
<feature type="domain" description="DUF8198" evidence="1">
    <location>
        <begin position="20"/>
        <end position="213"/>
    </location>
</feature>
<evidence type="ECO:0000313" key="3">
    <source>
        <dbReference type="Proteomes" id="UP000664417"/>
    </source>
</evidence>